<name>A0A9Q3ZET7_9GAMM</name>
<keyword evidence="9" id="KW-1185">Reference proteome</keyword>
<accession>A0A9Q3ZET7</accession>
<reference evidence="8" key="1">
    <citation type="submission" date="2022-01" db="EMBL/GenBank/DDBJ databases">
        <authorList>
            <person name="Karlyshev A.V."/>
            <person name="Jaspars M."/>
        </authorList>
    </citation>
    <scope>NUCLEOTIDE SEQUENCE</scope>
    <source>
        <strain evidence="8">AGSA3-2</strain>
    </source>
</reference>
<dbReference type="PIRSF" id="PIRSF019239">
    <property type="entry name" value="MrpE"/>
    <property type="match status" value="1"/>
</dbReference>
<comment type="subcellular location">
    <subcellularLocation>
        <location evidence="1">Cell membrane</location>
        <topology evidence="1">Multi-pass membrane protein</topology>
    </subcellularLocation>
</comment>
<evidence type="ECO:0000256" key="6">
    <source>
        <dbReference type="ARBA" id="ARBA00023136"/>
    </source>
</evidence>
<keyword evidence="3" id="KW-1003">Cell membrane</keyword>
<keyword evidence="6 7" id="KW-0472">Membrane</keyword>
<organism evidence="8 9">
    <name type="scientific">Alloalcanivorax xenomutans</name>
    <dbReference type="NCBI Taxonomy" id="1094342"/>
    <lineage>
        <taxon>Bacteria</taxon>
        <taxon>Pseudomonadati</taxon>
        <taxon>Pseudomonadota</taxon>
        <taxon>Gammaproteobacteria</taxon>
        <taxon>Oceanospirillales</taxon>
        <taxon>Alcanivoracaceae</taxon>
        <taxon>Alloalcanivorax</taxon>
    </lineage>
</organism>
<dbReference type="GO" id="GO:0005886">
    <property type="term" value="C:plasma membrane"/>
    <property type="evidence" value="ECO:0007669"/>
    <property type="project" value="UniProtKB-SubCell"/>
</dbReference>
<dbReference type="KEGG" id="axe:P40_20890"/>
<dbReference type="PANTHER" id="PTHR34584:SF1">
    <property type="entry name" value="NA(+)_H(+) ANTIPORTER SUBUNIT E1"/>
    <property type="match status" value="1"/>
</dbReference>
<evidence type="ECO:0000313" key="8">
    <source>
        <dbReference type="EMBL" id="MCE7511065.1"/>
    </source>
</evidence>
<evidence type="ECO:0000256" key="1">
    <source>
        <dbReference type="ARBA" id="ARBA00004651"/>
    </source>
</evidence>
<dbReference type="GO" id="GO:0008324">
    <property type="term" value="F:monoatomic cation transmembrane transporter activity"/>
    <property type="evidence" value="ECO:0007669"/>
    <property type="project" value="InterPro"/>
</dbReference>
<evidence type="ECO:0000256" key="2">
    <source>
        <dbReference type="ARBA" id="ARBA00006228"/>
    </source>
</evidence>
<dbReference type="RefSeq" id="WP_022994670.1">
    <property type="nucleotide sequence ID" value="NZ_CP012331.1"/>
</dbReference>
<comment type="similarity">
    <text evidence="2">Belongs to the CPA3 antiporters (TC 2.A.63) subunit E family.</text>
</comment>
<protein>
    <submittedName>
        <fullName evidence="8">Na+/H+ antiporter subunit E</fullName>
    </submittedName>
</protein>
<dbReference type="Proteomes" id="UP001107961">
    <property type="component" value="Unassembled WGS sequence"/>
</dbReference>
<dbReference type="AlphaFoldDB" id="A0A9Q3ZET7"/>
<evidence type="ECO:0000256" key="5">
    <source>
        <dbReference type="ARBA" id="ARBA00022989"/>
    </source>
</evidence>
<dbReference type="InterPro" id="IPR002758">
    <property type="entry name" value="Cation_antiport_E"/>
</dbReference>
<keyword evidence="4 7" id="KW-0812">Transmembrane</keyword>
<dbReference type="PANTHER" id="PTHR34584">
    <property type="entry name" value="NA(+)/H(+) ANTIPORTER SUBUNIT E1"/>
    <property type="match status" value="1"/>
</dbReference>
<feature type="transmembrane region" description="Helical" evidence="7">
    <location>
        <begin position="57"/>
        <end position="78"/>
    </location>
</feature>
<gene>
    <name evidence="8" type="ORF">LZG35_20720</name>
</gene>
<evidence type="ECO:0000313" key="9">
    <source>
        <dbReference type="Proteomes" id="UP001107961"/>
    </source>
</evidence>
<dbReference type="GeneID" id="94688776"/>
<keyword evidence="5 7" id="KW-1133">Transmembrane helix</keyword>
<sequence>MIRKLYPFPTLSVFLLLMWLLLSGFSAGHLVLGMVLATVLPLGTLPFWPNVPRLRNFHKLVLFVLMVHWDIIVANLSVARRILGSPKKLRPAFVEVPLDIKDDFAITLLTSTVSLTPGTVSADISADASRMLVHALHVEDEAVLVDQIKQRYERRLKEIFEC</sequence>
<comment type="caution">
    <text evidence="8">The sequence shown here is derived from an EMBL/GenBank/DDBJ whole genome shotgun (WGS) entry which is preliminary data.</text>
</comment>
<dbReference type="EMBL" id="JAJVKT010000038">
    <property type="protein sequence ID" value="MCE7511065.1"/>
    <property type="molecule type" value="Genomic_DNA"/>
</dbReference>
<evidence type="ECO:0000256" key="7">
    <source>
        <dbReference type="SAM" id="Phobius"/>
    </source>
</evidence>
<evidence type="ECO:0000256" key="3">
    <source>
        <dbReference type="ARBA" id="ARBA00022475"/>
    </source>
</evidence>
<dbReference type="NCBIfam" id="NF006518">
    <property type="entry name" value="PRK08965.1-2"/>
    <property type="match status" value="1"/>
</dbReference>
<proteinExistence type="inferred from homology"/>
<evidence type="ECO:0000256" key="4">
    <source>
        <dbReference type="ARBA" id="ARBA00022692"/>
    </source>
</evidence>
<dbReference type="Pfam" id="PF01899">
    <property type="entry name" value="MNHE"/>
    <property type="match status" value="1"/>
</dbReference>